<comment type="caution">
    <text evidence="1">The sequence shown here is derived from an EMBL/GenBank/DDBJ whole genome shotgun (WGS) entry which is preliminary data.</text>
</comment>
<name>A0A2U1TA38_9MICO</name>
<dbReference type="RefSeq" id="WP_108963645.1">
    <property type="nucleotide sequence ID" value="NZ_QEFB01000018.1"/>
</dbReference>
<dbReference type="Proteomes" id="UP000244962">
    <property type="component" value="Unassembled WGS sequence"/>
</dbReference>
<evidence type="ECO:0000313" key="1">
    <source>
        <dbReference type="EMBL" id="PWC04565.1"/>
    </source>
</evidence>
<dbReference type="InterPro" id="IPR047789">
    <property type="entry name" value="CU044_5270-like"/>
</dbReference>
<evidence type="ECO:0000313" key="2">
    <source>
        <dbReference type="Proteomes" id="UP000244962"/>
    </source>
</evidence>
<dbReference type="EMBL" id="QEFB01000018">
    <property type="protein sequence ID" value="PWC04565.1"/>
    <property type="molecule type" value="Genomic_DNA"/>
</dbReference>
<dbReference type="AlphaFoldDB" id="A0A2U1TA38"/>
<protein>
    <submittedName>
        <fullName evidence="1">Uncharacterized protein</fullName>
    </submittedName>
</protein>
<accession>A0A2U1TA38</accession>
<reference evidence="2" key="1">
    <citation type="submission" date="2018-04" db="EMBL/GenBank/DDBJ databases">
        <authorList>
            <person name="Liu S."/>
            <person name="Wang Z."/>
            <person name="Li J."/>
        </authorList>
    </citation>
    <scope>NUCLEOTIDE SEQUENCE [LARGE SCALE GENOMIC DNA]</scope>
    <source>
        <strain evidence="2">622</strain>
    </source>
</reference>
<sequence>MTSLGTEQASALRRILVDTVEHPVSPQPPRRPLIAGLIAVPLAAALVVGTVVFGPSPDAAQASEALRDAADRTISVSDPFVGEGEYLKITTEQAFLAYEVTADGDYSAYRSTTVTEVFVPASPGDDWVQRVTAQPATEFYGEASHAAAERDWANTVDNGVVQISRDSDGDFVHARELGGEVAAPVLPSDPEEALAFLYDMPYGNGTDEGALSYAAQLLRDGTMAAEQRSTLYQALALLPGIRITDGNAALDGRTGIAFSIDSDTTVPEIIVDPDTGQFIGQRSLTPAAQGAIPAGTVEDYTAVTTTVVDEVP</sequence>
<organism evidence="1 2">
    <name type="scientific">Mycetocola zhujimingii</name>
    <dbReference type="NCBI Taxonomy" id="2079792"/>
    <lineage>
        <taxon>Bacteria</taxon>
        <taxon>Bacillati</taxon>
        <taxon>Actinomycetota</taxon>
        <taxon>Actinomycetes</taxon>
        <taxon>Micrococcales</taxon>
        <taxon>Microbacteriaceae</taxon>
        <taxon>Mycetocola</taxon>
    </lineage>
</organism>
<dbReference type="NCBIfam" id="NF038083">
    <property type="entry name" value="CU044_5270_fam"/>
    <property type="match status" value="1"/>
</dbReference>
<keyword evidence="2" id="KW-1185">Reference proteome</keyword>
<proteinExistence type="predicted"/>
<gene>
    <name evidence="1" type="ORF">DF223_13990</name>
</gene>